<feature type="compositionally biased region" description="Polar residues" evidence="1">
    <location>
        <begin position="232"/>
        <end position="246"/>
    </location>
</feature>
<dbReference type="EMBL" id="GG745351">
    <property type="protein sequence ID" value="KNE66755.1"/>
    <property type="molecule type" value="Genomic_DNA"/>
</dbReference>
<gene>
    <name evidence="2" type="ORF">AMAG_19501</name>
</gene>
<feature type="compositionally biased region" description="Acidic residues" evidence="1">
    <location>
        <begin position="167"/>
        <end position="177"/>
    </location>
</feature>
<reference evidence="2 3" key="1">
    <citation type="submission" date="2009-11" db="EMBL/GenBank/DDBJ databases">
        <title>Annotation of Allomyces macrogynus ATCC 38327.</title>
        <authorList>
            <consortium name="The Broad Institute Genome Sequencing Platform"/>
            <person name="Russ C."/>
            <person name="Cuomo C."/>
            <person name="Burger G."/>
            <person name="Gray M.W."/>
            <person name="Holland P.W.H."/>
            <person name="King N."/>
            <person name="Lang F.B.F."/>
            <person name="Roger A.J."/>
            <person name="Ruiz-Trillo I."/>
            <person name="Young S.K."/>
            <person name="Zeng Q."/>
            <person name="Gargeya S."/>
            <person name="Fitzgerald M."/>
            <person name="Haas B."/>
            <person name="Abouelleil A."/>
            <person name="Alvarado L."/>
            <person name="Arachchi H.M."/>
            <person name="Berlin A."/>
            <person name="Chapman S.B."/>
            <person name="Gearin G."/>
            <person name="Goldberg J."/>
            <person name="Griggs A."/>
            <person name="Gujja S."/>
            <person name="Hansen M."/>
            <person name="Heiman D."/>
            <person name="Howarth C."/>
            <person name="Larimer J."/>
            <person name="Lui A."/>
            <person name="MacDonald P.J.P."/>
            <person name="McCowen C."/>
            <person name="Montmayeur A."/>
            <person name="Murphy C."/>
            <person name="Neiman D."/>
            <person name="Pearson M."/>
            <person name="Priest M."/>
            <person name="Roberts A."/>
            <person name="Saif S."/>
            <person name="Shea T."/>
            <person name="Sisk P."/>
            <person name="Stolte C."/>
            <person name="Sykes S."/>
            <person name="Wortman J."/>
            <person name="Nusbaum C."/>
            <person name="Birren B."/>
        </authorList>
    </citation>
    <scope>NUCLEOTIDE SEQUENCE [LARGE SCALE GENOMIC DNA]</scope>
    <source>
        <strain evidence="2 3">ATCC 38327</strain>
    </source>
</reference>
<feature type="region of interest" description="Disordered" evidence="1">
    <location>
        <begin position="232"/>
        <end position="319"/>
    </location>
</feature>
<proteinExistence type="predicted"/>
<sequence>MWAFNADGNRINLLNDRPAQSPAPGQPNNDEDDFRFSAWRAPATRCPGLRSSSPHPVSCRGPDRGRRAPTWRKDDDDEDMEEDDDDEDDYDYVPPRPVRPLSLDSAVQYVPPLSPLLQPACADDRISRRTSYPGSVPTLSSYLNMAVREGLINGTSDPTSTDPTGNSDEDEDDDCTSEDEVRYATNVAMQQPHMSAIQPAPMSPLLNHLDAMLLLSSPHLRATDDPATAINQYQLPSPLGTRSSGPASPVSPDHDDAVAPGQDTVVVNPRRGTWPAAEPAMSEWLAPPSPPLGDPPVLPRPRSFTASSSVSPAREIRGP</sequence>
<accession>A0A0L0SWI8</accession>
<feature type="compositionally biased region" description="Pro residues" evidence="1">
    <location>
        <begin position="287"/>
        <end position="299"/>
    </location>
</feature>
<evidence type="ECO:0000313" key="2">
    <source>
        <dbReference type="EMBL" id="KNE66755.1"/>
    </source>
</evidence>
<evidence type="ECO:0000313" key="3">
    <source>
        <dbReference type="Proteomes" id="UP000054350"/>
    </source>
</evidence>
<organism evidence="2 3">
    <name type="scientific">Allomyces macrogynus (strain ATCC 38327)</name>
    <name type="common">Allomyces javanicus var. macrogynus</name>
    <dbReference type="NCBI Taxonomy" id="578462"/>
    <lineage>
        <taxon>Eukaryota</taxon>
        <taxon>Fungi</taxon>
        <taxon>Fungi incertae sedis</taxon>
        <taxon>Blastocladiomycota</taxon>
        <taxon>Blastocladiomycetes</taxon>
        <taxon>Blastocladiales</taxon>
        <taxon>Blastocladiaceae</taxon>
        <taxon>Allomyces</taxon>
    </lineage>
</organism>
<feature type="region of interest" description="Disordered" evidence="1">
    <location>
        <begin position="152"/>
        <end position="177"/>
    </location>
</feature>
<feature type="compositionally biased region" description="Basic and acidic residues" evidence="1">
    <location>
        <begin position="61"/>
        <end position="74"/>
    </location>
</feature>
<dbReference type="VEuPathDB" id="FungiDB:AMAG_19501"/>
<feature type="region of interest" description="Disordered" evidence="1">
    <location>
        <begin position="1"/>
        <end position="99"/>
    </location>
</feature>
<dbReference type="AlphaFoldDB" id="A0A0L0SWI8"/>
<reference evidence="3" key="2">
    <citation type="submission" date="2009-11" db="EMBL/GenBank/DDBJ databases">
        <title>The Genome Sequence of Allomyces macrogynus strain ATCC 38327.</title>
        <authorList>
            <consortium name="The Broad Institute Genome Sequencing Platform"/>
            <person name="Russ C."/>
            <person name="Cuomo C."/>
            <person name="Shea T."/>
            <person name="Young S.K."/>
            <person name="Zeng Q."/>
            <person name="Koehrsen M."/>
            <person name="Haas B."/>
            <person name="Borodovsky M."/>
            <person name="Guigo R."/>
            <person name="Alvarado L."/>
            <person name="Berlin A."/>
            <person name="Borenstein D."/>
            <person name="Chen Z."/>
            <person name="Engels R."/>
            <person name="Freedman E."/>
            <person name="Gellesch M."/>
            <person name="Goldberg J."/>
            <person name="Griggs A."/>
            <person name="Gujja S."/>
            <person name="Heiman D."/>
            <person name="Hepburn T."/>
            <person name="Howarth C."/>
            <person name="Jen D."/>
            <person name="Larson L."/>
            <person name="Lewis B."/>
            <person name="Mehta T."/>
            <person name="Park D."/>
            <person name="Pearson M."/>
            <person name="Roberts A."/>
            <person name="Saif S."/>
            <person name="Shenoy N."/>
            <person name="Sisk P."/>
            <person name="Stolte C."/>
            <person name="Sykes S."/>
            <person name="Walk T."/>
            <person name="White J."/>
            <person name="Yandava C."/>
            <person name="Burger G."/>
            <person name="Gray M.W."/>
            <person name="Holland P.W.H."/>
            <person name="King N."/>
            <person name="Lang F.B.F."/>
            <person name="Roger A.J."/>
            <person name="Ruiz-Trillo I."/>
            <person name="Lander E."/>
            <person name="Nusbaum C."/>
        </authorList>
    </citation>
    <scope>NUCLEOTIDE SEQUENCE [LARGE SCALE GENOMIC DNA]</scope>
    <source>
        <strain evidence="3">ATCC 38327</strain>
    </source>
</reference>
<protein>
    <submittedName>
        <fullName evidence="2">Uncharacterized protein</fullName>
    </submittedName>
</protein>
<feature type="compositionally biased region" description="Polar residues" evidence="1">
    <location>
        <begin position="153"/>
        <end position="166"/>
    </location>
</feature>
<name>A0A0L0SWI8_ALLM3</name>
<evidence type="ECO:0000256" key="1">
    <source>
        <dbReference type="SAM" id="MobiDB-lite"/>
    </source>
</evidence>
<dbReference type="Proteomes" id="UP000054350">
    <property type="component" value="Unassembled WGS sequence"/>
</dbReference>
<feature type="compositionally biased region" description="Acidic residues" evidence="1">
    <location>
        <begin position="75"/>
        <end position="91"/>
    </location>
</feature>
<keyword evidence="3" id="KW-1185">Reference proteome</keyword>